<dbReference type="Proteomes" id="UP000623608">
    <property type="component" value="Unassembled WGS sequence"/>
</dbReference>
<keyword evidence="1" id="KW-0472">Membrane</keyword>
<dbReference type="InterPro" id="IPR002372">
    <property type="entry name" value="PQQ_rpt_dom"/>
</dbReference>
<dbReference type="AlphaFoldDB" id="A0A919NIK4"/>
<sequence>MTIIDLGEITEEAVTPSVPVDISRLRRLALAVLSVVGVLVLAGAAPAASSGVRQLWTTPLRQGESWSLSDDTVYLTRLDNKISAYQLTTGELRWSVPAGAELGDPRPRLAGGLLLVPADPVMISQEEADGSRYYYQTVHTTIALDAATGDERWRISGEAYSSGDGGTLLITDHDEQARTTRLRQIRLADGTEVWSRPVPAAPSWTPILDGDRTVAIATATENGLISIYDYATGHLRRSTRVSAEGTLTLMPAGPYLVVMRDLQNSSDTAVYDPANLRRLWNTTQPTAYLTACGNLLCSIGGGAIVGHLPRTGQEVWRLPGMRDLTVVSLDRMIVTGDAISGDSHLADPATGRTIGAPVVGRTVYPHDAGVTPMFVRPAVEPPDRLALVALDPADGTQRTLGTVPPLTVEDVCTSASGYLACVRTGAQGMALDITAVG</sequence>
<dbReference type="PANTHER" id="PTHR34512">
    <property type="entry name" value="CELL SURFACE PROTEIN"/>
    <property type="match status" value="1"/>
</dbReference>
<keyword evidence="4" id="KW-1185">Reference proteome</keyword>
<dbReference type="PANTHER" id="PTHR34512:SF30">
    <property type="entry name" value="OUTER MEMBRANE PROTEIN ASSEMBLY FACTOR BAMB"/>
    <property type="match status" value="1"/>
</dbReference>
<keyword evidence="1" id="KW-0812">Transmembrane</keyword>
<organism evidence="3 4">
    <name type="scientific">Paractinoplanes tereljensis</name>
    <dbReference type="NCBI Taxonomy" id="571912"/>
    <lineage>
        <taxon>Bacteria</taxon>
        <taxon>Bacillati</taxon>
        <taxon>Actinomycetota</taxon>
        <taxon>Actinomycetes</taxon>
        <taxon>Micromonosporales</taxon>
        <taxon>Micromonosporaceae</taxon>
        <taxon>Paractinoplanes</taxon>
    </lineage>
</organism>
<dbReference type="SUPFAM" id="SSF50998">
    <property type="entry name" value="Quinoprotein alcohol dehydrogenase-like"/>
    <property type="match status" value="2"/>
</dbReference>
<keyword evidence="1" id="KW-1133">Transmembrane helix</keyword>
<dbReference type="EMBL" id="BOMY01000009">
    <property type="protein sequence ID" value="GIF18780.1"/>
    <property type="molecule type" value="Genomic_DNA"/>
</dbReference>
<comment type="caution">
    <text evidence="3">The sequence shown here is derived from an EMBL/GenBank/DDBJ whole genome shotgun (WGS) entry which is preliminary data.</text>
</comment>
<dbReference type="RefSeq" id="WP_203801049.1">
    <property type="nucleotide sequence ID" value="NZ_BOMY01000009.1"/>
</dbReference>
<evidence type="ECO:0000256" key="1">
    <source>
        <dbReference type="SAM" id="Phobius"/>
    </source>
</evidence>
<dbReference type="Gene3D" id="2.130.10.10">
    <property type="entry name" value="YVTN repeat-like/Quinoprotein amine dehydrogenase"/>
    <property type="match status" value="1"/>
</dbReference>
<feature type="domain" description="Pyrrolo-quinoline quinone repeat" evidence="2">
    <location>
        <begin position="53"/>
        <end position="133"/>
    </location>
</feature>
<reference evidence="3" key="1">
    <citation type="submission" date="2021-01" db="EMBL/GenBank/DDBJ databases">
        <title>Whole genome shotgun sequence of Actinoplanes tereljensis NBRC 105297.</title>
        <authorList>
            <person name="Komaki H."/>
            <person name="Tamura T."/>
        </authorList>
    </citation>
    <scope>NUCLEOTIDE SEQUENCE</scope>
    <source>
        <strain evidence="3">NBRC 105297</strain>
    </source>
</reference>
<dbReference type="InterPro" id="IPR011047">
    <property type="entry name" value="Quinoprotein_ADH-like_sf"/>
</dbReference>
<name>A0A919NIK4_9ACTN</name>
<proteinExistence type="predicted"/>
<evidence type="ECO:0000259" key="2">
    <source>
        <dbReference type="Pfam" id="PF13360"/>
    </source>
</evidence>
<dbReference type="InterPro" id="IPR015943">
    <property type="entry name" value="WD40/YVTN_repeat-like_dom_sf"/>
</dbReference>
<feature type="transmembrane region" description="Helical" evidence="1">
    <location>
        <begin position="28"/>
        <end position="48"/>
    </location>
</feature>
<gene>
    <name evidence="3" type="ORF">Ate02nite_15100</name>
</gene>
<evidence type="ECO:0000313" key="4">
    <source>
        <dbReference type="Proteomes" id="UP000623608"/>
    </source>
</evidence>
<feature type="domain" description="Pyrrolo-quinoline quinone repeat" evidence="2">
    <location>
        <begin position="143"/>
        <end position="286"/>
    </location>
</feature>
<protein>
    <recommendedName>
        <fullName evidence="2">Pyrrolo-quinoline quinone repeat domain-containing protein</fullName>
    </recommendedName>
</protein>
<accession>A0A919NIK4</accession>
<evidence type="ECO:0000313" key="3">
    <source>
        <dbReference type="EMBL" id="GIF18780.1"/>
    </source>
</evidence>
<dbReference type="Pfam" id="PF13360">
    <property type="entry name" value="PQQ_2"/>
    <property type="match status" value="2"/>
</dbReference>